<sequence>MKLNSYQKLGLGFICLLSAGYIINSLLPPPSIVVLIDTSYCQNEKWQQVSQRYEQLYNRDRRRQLKIESVILANSLGTEEIVPSPPPSAIAKLATFGTSAEELDQKLQFSQIQTEILTCPP</sequence>
<dbReference type="OrthoDB" id="531315at2"/>
<dbReference type="HOGENOM" id="CLU_1967841_0_0_3"/>
<protein>
    <submittedName>
        <fullName evidence="1">Uncharacterized protein</fullName>
    </submittedName>
</protein>
<reference evidence="2" key="1">
    <citation type="journal article" date="2013" name="Proc. Natl. Acad. Sci. U.S.A.">
        <title>Improving the coverage of the cyanobacterial phylum using diversity-driven genome sequencing.</title>
        <authorList>
            <person name="Shih P.M."/>
            <person name="Wu D."/>
            <person name="Latifi A."/>
            <person name="Axen S.D."/>
            <person name="Fewer D.P."/>
            <person name="Talla E."/>
            <person name="Calteau A."/>
            <person name="Cai F."/>
            <person name="Tandeau de Marsac N."/>
            <person name="Rippka R."/>
            <person name="Herdman M."/>
            <person name="Sivonen K."/>
            <person name="Coursin T."/>
            <person name="Laurent T."/>
            <person name="Goodwin L."/>
            <person name="Nolan M."/>
            <person name="Davenport K.W."/>
            <person name="Han C.S."/>
            <person name="Rubin E.M."/>
            <person name="Eisen J.A."/>
            <person name="Woyke T."/>
            <person name="Gugger M."/>
            <person name="Kerfeld C.A."/>
        </authorList>
    </citation>
    <scope>NUCLEOTIDE SEQUENCE [LARGE SCALE GENOMIC DNA]</scope>
    <source>
        <strain evidence="2">ATCC 29371 / PCC 7437</strain>
        <plasmid evidence="2">Plasmid pSTA7437.02</plasmid>
    </source>
</reference>
<accession>K9Y1J3</accession>
<geneLocation type="plasmid" evidence="1 2">
    <name>pSTA7437.02</name>
</geneLocation>
<keyword evidence="1" id="KW-0614">Plasmid</keyword>
<dbReference type="AlphaFoldDB" id="K9Y1J3"/>
<keyword evidence="2" id="KW-1185">Reference proteome</keyword>
<dbReference type="RefSeq" id="WP_015195653.1">
    <property type="nucleotide sequence ID" value="NC_019749.1"/>
</dbReference>
<name>K9Y1J3_STAC7</name>
<dbReference type="KEGG" id="scs:Sta7437_4843"/>
<evidence type="ECO:0000313" key="1">
    <source>
        <dbReference type="EMBL" id="AFZ38276.1"/>
    </source>
</evidence>
<evidence type="ECO:0000313" key="2">
    <source>
        <dbReference type="Proteomes" id="UP000010473"/>
    </source>
</evidence>
<dbReference type="EMBL" id="CP003655">
    <property type="protein sequence ID" value="AFZ38276.1"/>
    <property type="molecule type" value="Genomic_DNA"/>
</dbReference>
<organism evidence="1 2">
    <name type="scientific">Stanieria cyanosphaera (strain ATCC 29371 / PCC 7437)</name>
    <dbReference type="NCBI Taxonomy" id="111780"/>
    <lineage>
        <taxon>Bacteria</taxon>
        <taxon>Bacillati</taxon>
        <taxon>Cyanobacteriota</taxon>
        <taxon>Cyanophyceae</taxon>
        <taxon>Pleurocapsales</taxon>
        <taxon>Dermocarpellaceae</taxon>
        <taxon>Stanieria</taxon>
    </lineage>
</organism>
<gene>
    <name evidence="1" type="ordered locus">Sta7437_4843</name>
</gene>
<proteinExistence type="predicted"/>
<dbReference type="Proteomes" id="UP000010473">
    <property type="component" value="Plasmid pSTA7437.02"/>
</dbReference>